<keyword evidence="11 12" id="KW-0472">Membrane</keyword>
<comment type="catalytic activity">
    <reaction evidence="12">
        <text>all-trans-octaprenyl diphosphate + 4-hydroxybenzoate = 4-hydroxy-3-(all-trans-octaprenyl)benzoate + diphosphate</text>
        <dbReference type="Rhea" id="RHEA:27782"/>
        <dbReference type="ChEBI" id="CHEBI:1617"/>
        <dbReference type="ChEBI" id="CHEBI:17879"/>
        <dbReference type="ChEBI" id="CHEBI:33019"/>
        <dbReference type="ChEBI" id="CHEBI:57711"/>
        <dbReference type="EC" id="2.5.1.39"/>
    </reaction>
</comment>
<comment type="cofactor">
    <cofactor evidence="1 12">
        <name>Mg(2+)</name>
        <dbReference type="ChEBI" id="CHEBI:18420"/>
    </cofactor>
</comment>
<dbReference type="EMBL" id="PIPK01000002">
    <property type="protein sequence ID" value="RUO27697.1"/>
    <property type="molecule type" value="Genomic_DNA"/>
</dbReference>
<accession>A0A327X2N7</accession>
<comment type="caution">
    <text evidence="14">The sequence shown here is derived from an EMBL/GenBank/DDBJ whole genome shotgun (WGS) entry which is preliminary data.</text>
</comment>
<dbReference type="RefSeq" id="WP_111568763.1">
    <property type="nucleotide sequence ID" value="NZ_PIPK01000002.1"/>
</dbReference>
<evidence type="ECO:0000256" key="1">
    <source>
        <dbReference type="ARBA" id="ARBA00001946"/>
    </source>
</evidence>
<protein>
    <recommendedName>
        <fullName evidence="12 13">4-hydroxybenzoate octaprenyltransferase</fullName>
        <ecNumber evidence="12 13">2.5.1.39</ecNumber>
    </recommendedName>
    <alternativeName>
        <fullName evidence="12">4-HB polyprenyltransferase</fullName>
    </alternativeName>
</protein>
<keyword evidence="4 12" id="KW-1003">Cell membrane</keyword>
<dbReference type="Proteomes" id="UP000287865">
    <property type="component" value="Unassembled WGS sequence"/>
</dbReference>
<keyword evidence="6 12" id="KW-0808">Transferase</keyword>
<evidence type="ECO:0000256" key="4">
    <source>
        <dbReference type="ARBA" id="ARBA00022475"/>
    </source>
</evidence>
<feature type="transmembrane region" description="Helical" evidence="12">
    <location>
        <begin position="232"/>
        <end position="253"/>
    </location>
</feature>
<dbReference type="GO" id="GO:0005886">
    <property type="term" value="C:plasma membrane"/>
    <property type="evidence" value="ECO:0007669"/>
    <property type="project" value="UniProtKB-SubCell"/>
</dbReference>
<keyword evidence="10 12" id="KW-1133">Transmembrane helix</keyword>
<evidence type="ECO:0000256" key="7">
    <source>
        <dbReference type="ARBA" id="ARBA00022688"/>
    </source>
</evidence>
<comment type="pathway">
    <text evidence="12">Cofactor biosynthesis; ubiquinone biosynthesis.</text>
</comment>
<dbReference type="AlphaFoldDB" id="A0A327X2N7"/>
<gene>
    <name evidence="12 15" type="primary">ubiA</name>
    <name evidence="14" type="ORF">B0I24_103147</name>
    <name evidence="15" type="ORF">CWE07_03515</name>
</gene>
<dbReference type="InterPro" id="IPR000537">
    <property type="entry name" value="UbiA_prenyltransferase"/>
</dbReference>
<keyword evidence="9 12" id="KW-0460">Magnesium</keyword>
<evidence type="ECO:0000256" key="10">
    <source>
        <dbReference type="ARBA" id="ARBA00022989"/>
    </source>
</evidence>
<dbReference type="PROSITE" id="PS00943">
    <property type="entry name" value="UBIA"/>
    <property type="match status" value="1"/>
</dbReference>
<dbReference type="NCBIfam" id="TIGR01474">
    <property type="entry name" value="ubiA_proteo"/>
    <property type="match status" value="1"/>
</dbReference>
<dbReference type="EC" id="2.5.1.39" evidence="12 13"/>
<dbReference type="CDD" id="cd13959">
    <property type="entry name" value="PT_UbiA_COQ2"/>
    <property type="match status" value="1"/>
</dbReference>
<comment type="similarity">
    <text evidence="3 12">Belongs to the UbiA prenyltransferase family.</text>
</comment>
<evidence type="ECO:0000313" key="16">
    <source>
        <dbReference type="Proteomes" id="UP000249203"/>
    </source>
</evidence>
<dbReference type="PANTHER" id="PTHR11048">
    <property type="entry name" value="PRENYLTRANSFERASES"/>
    <property type="match status" value="1"/>
</dbReference>
<feature type="transmembrane region" description="Helical" evidence="12">
    <location>
        <begin position="161"/>
        <end position="183"/>
    </location>
</feature>
<keyword evidence="7 12" id="KW-0831">Ubiquinone biosynthesis</keyword>
<comment type="function">
    <text evidence="12">Catalyzes the prenylation of para-hydroxybenzoate (PHB) with an all-trans polyprenyl group. Mediates the second step in the final reaction sequence of ubiquinone-8 (UQ-8) biosynthesis, which is the condensation of the polyisoprenoid side chain with PHB, generating the first membrane-bound Q intermediate 3-octaprenyl-4-hydroxybenzoate.</text>
</comment>
<dbReference type="InterPro" id="IPR006370">
    <property type="entry name" value="HB_polyprenyltransferase-like"/>
</dbReference>
<evidence type="ECO:0000256" key="9">
    <source>
        <dbReference type="ARBA" id="ARBA00022842"/>
    </source>
</evidence>
<evidence type="ECO:0000313" key="14">
    <source>
        <dbReference type="EMBL" id="RAJ99153.1"/>
    </source>
</evidence>
<dbReference type="Gene3D" id="1.20.120.1780">
    <property type="entry name" value="UbiA prenyltransferase"/>
    <property type="match status" value="1"/>
</dbReference>
<evidence type="ECO:0000313" key="17">
    <source>
        <dbReference type="Proteomes" id="UP000287865"/>
    </source>
</evidence>
<evidence type="ECO:0000256" key="8">
    <source>
        <dbReference type="ARBA" id="ARBA00022692"/>
    </source>
</evidence>
<feature type="transmembrane region" description="Helical" evidence="12">
    <location>
        <begin position="204"/>
        <end position="226"/>
    </location>
</feature>
<reference evidence="14 16" key="2">
    <citation type="submission" date="2018-06" db="EMBL/GenBank/DDBJ databases">
        <title>Genomic Encyclopedia of Type Strains, Phase III (KMG-III): the genomes of soil and plant-associated and newly described type strains.</title>
        <authorList>
            <person name="Whitman W."/>
        </authorList>
    </citation>
    <scope>NUCLEOTIDE SEQUENCE [LARGE SCALE GENOMIC DNA]</scope>
    <source>
        <strain evidence="14 16">CGMCC 1.15366</strain>
    </source>
</reference>
<reference evidence="15 17" key="1">
    <citation type="journal article" date="2018" name="Front. Microbiol.">
        <title>Genome-Based Analysis Reveals the Taxonomy and Diversity of the Family Idiomarinaceae.</title>
        <authorList>
            <person name="Liu Y."/>
            <person name="Lai Q."/>
            <person name="Shao Z."/>
        </authorList>
    </citation>
    <scope>NUCLEOTIDE SEQUENCE [LARGE SCALE GENOMIC DNA]</scope>
    <source>
        <strain evidence="15 17">CF12-14</strain>
    </source>
</reference>
<dbReference type="GO" id="GO:0008412">
    <property type="term" value="F:4-hydroxybenzoate polyprenyltransferase activity"/>
    <property type="evidence" value="ECO:0007669"/>
    <property type="project" value="UniProtKB-UniRule"/>
</dbReference>
<evidence type="ECO:0000313" key="15">
    <source>
        <dbReference type="EMBL" id="RUO27697.1"/>
    </source>
</evidence>
<feature type="transmembrane region" description="Helical" evidence="12">
    <location>
        <begin position="265"/>
        <end position="283"/>
    </location>
</feature>
<dbReference type="Gene3D" id="1.10.357.140">
    <property type="entry name" value="UbiA prenyltransferase"/>
    <property type="match status" value="1"/>
</dbReference>
<feature type="transmembrane region" description="Helical" evidence="12">
    <location>
        <begin position="45"/>
        <end position="64"/>
    </location>
</feature>
<dbReference type="EMBL" id="QLMD01000003">
    <property type="protein sequence ID" value="RAJ99153.1"/>
    <property type="molecule type" value="Genomic_DNA"/>
</dbReference>
<dbReference type="InterPro" id="IPR044878">
    <property type="entry name" value="UbiA_sf"/>
</dbReference>
<dbReference type="GO" id="GO:0006744">
    <property type="term" value="P:ubiquinone biosynthetic process"/>
    <property type="evidence" value="ECO:0007669"/>
    <property type="project" value="UniProtKB-UniRule"/>
</dbReference>
<dbReference type="Proteomes" id="UP000249203">
    <property type="component" value="Unassembled WGS sequence"/>
</dbReference>
<evidence type="ECO:0000256" key="6">
    <source>
        <dbReference type="ARBA" id="ARBA00022679"/>
    </source>
</evidence>
<evidence type="ECO:0000256" key="3">
    <source>
        <dbReference type="ARBA" id="ARBA00005985"/>
    </source>
</evidence>
<dbReference type="FunFam" id="1.10.357.140:FF:000002">
    <property type="entry name" value="4-hydroxybenzoate octaprenyltransferase"/>
    <property type="match status" value="1"/>
</dbReference>
<dbReference type="FunFam" id="1.20.120.1780:FF:000001">
    <property type="entry name" value="4-hydroxybenzoate octaprenyltransferase"/>
    <property type="match status" value="1"/>
</dbReference>
<dbReference type="InterPro" id="IPR039653">
    <property type="entry name" value="Prenyltransferase"/>
</dbReference>
<evidence type="ECO:0000256" key="12">
    <source>
        <dbReference type="HAMAP-Rule" id="MF_01635"/>
    </source>
</evidence>
<dbReference type="HAMAP" id="MF_01635">
    <property type="entry name" value="UbiA"/>
    <property type="match status" value="1"/>
</dbReference>
<sequence length="293" mass="32545">MSRLRHYRALMRMDKPIGTWLLAWPTFWALLVAGAGDPSIRLVAIFAAGVFLMRSAGCVINDFADRKLDRHVQRTRERPLASGKVTSAEALVLFVGLVLLAFLLVLTLNWLTVGLSAVALALAAAYPFAKRFTHLPQVILGAAFSMAIPMAFAAVEYRVPLIAWVLFAANLVWTVAYDTQYAMADREDDLKVGIKSSAILFGRYDLIAIALLQTLTIALLALVGWMMSAAPYYWISVALAAAMFVWQLWMISGREPDQCMRAFRQNHYVGMIIAIGIALHFWLPDVPWLGSLL</sequence>
<name>A0A327X2N7_9GAMM</name>
<evidence type="ECO:0000256" key="5">
    <source>
        <dbReference type="ARBA" id="ARBA00022519"/>
    </source>
</evidence>
<dbReference type="UniPathway" id="UPA00232"/>
<organism evidence="14 16">
    <name type="scientific">Aliidiomarina maris</name>
    <dbReference type="NCBI Taxonomy" id="531312"/>
    <lineage>
        <taxon>Bacteria</taxon>
        <taxon>Pseudomonadati</taxon>
        <taxon>Pseudomonadota</taxon>
        <taxon>Gammaproteobacteria</taxon>
        <taxon>Alteromonadales</taxon>
        <taxon>Idiomarinaceae</taxon>
        <taxon>Aliidiomarina</taxon>
    </lineage>
</organism>
<feature type="transmembrane region" description="Helical" evidence="12">
    <location>
        <begin position="85"/>
        <end position="104"/>
    </location>
</feature>
<dbReference type="PANTHER" id="PTHR11048:SF28">
    <property type="entry name" value="4-HYDROXYBENZOATE POLYPRENYLTRANSFERASE, MITOCHONDRIAL"/>
    <property type="match status" value="1"/>
</dbReference>
<evidence type="ECO:0000256" key="13">
    <source>
        <dbReference type="NCBIfam" id="TIGR01474"/>
    </source>
</evidence>
<dbReference type="Pfam" id="PF01040">
    <property type="entry name" value="UbiA"/>
    <property type="match status" value="1"/>
</dbReference>
<dbReference type="InterPro" id="IPR030470">
    <property type="entry name" value="UbiA_prenylTrfase_CS"/>
</dbReference>
<evidence type="ECO:0000256" key="2">
    <source>
        <dbReference type="ARBA" id="ARBA00004141"/>
    </source>
</evidence>
<keyword evidence="8 12" id="KW-0812">Transmembrane</keyword>
<keyword evidence="5 12" id="KW-0997">Cell inner membrane</keyword>
<proteinExistence type="inferred from homology"/>
<dbReference type="OrthoDB" id="9782418at2"/>
<comment type="subcellular location">
    <subcellularLocation>
        <location evidence="12">Cell inner membrane</location>
        <topology evidence="12">Multi-pass membrane protein</topology>
    </subcellularLocation>
    <subcellularLocation>
        <location evidence="2">Membrane</location>
        <topology evidence="2">Multi-pass membrane protein</topology>
    </subcellularLocation>
</comment>
<keyword evidence="17" id="KW-1185">Reference proteome</keyword>
<feature type="transmembrane region" description="Helical" evidence="12">
    <location>
        <begin position="138"/>
        <end position="155"/>
    </location>
</feature>
<evidence type="ECO:0000256" key="11">
    <source>
        <dbReference type="ARBA" id="ARBA00023136"/>
    </source>
</evidence>